<keyword evidence="4" id="KW-1185">Reference proteome</keyword>
<comment type="caution">
    <text evidence="3">The sequence shown here is derived from an EMBL/GenBank/DDBJ whole genome shotgun (WGS) entry which is preliminary data.</text>
</comment>
<accession>A0AAP0F1T2</accession>
<gene>
    <name evidence="3" type="ORF">Sjap_020300</name>
</gene>
<dbReference type="Proteomes" id="UP001417504">
    <property type="component" value="Unassembled WGS sequence"/>
</dbReference>
<protein>
    <submittedName>
        <fullName evidence="3">Uncharacterized protein</fullName>
    </submittedName>
</protein>
<evidence type="ECO:0000313" key="4">
    <source>
        <dbReference type="Proteomes" id="UP001417504"/>
    </source>
</evidence>
<feature type="compositionally biased region" description="Low complexity" evidence="1">
    <location>
        <begin position="28"/>
        <end position="42"/>
    </location>
</feature>
<reference evidence="3 4" key="1">
    <citation type="submission" date="2024-01" db="EMBL/GenBank/DDBJ databases">
        <title>Genome assemblies of Stephania.</title>
        <authorList>
            <person name="Yang L."/>
        </authorList>
    </citation>
    <scope>NUCLEOTIDE SEQUENCE [LARGE SCALE GENOMIC DNA]</scope>
    <source>
        <strain evidence="3">QJT</strain>
        <tissue evidence="3">Leaf</tissue>
    </source>
</reference>
<evidence type="ECO:0000256" key="1">
    <source>
        <dbReference type="SAM" id="MobiDB-lite"/>
    </source>
</evidence>
<dbReference type="AlphaFoldDB" id="A0AAP0F1T2"/>
<keyword evidence="2" id="KW-0732">Signal</keyword>
<sequence>MLPIFSLIVTALHYSSSSSPPPPPSTPSPHSSSAGSQMMLSSHQSHNLTGKTRSKKYYVSRLLKGKSKLKNKTVLEQTKPKKRNQLFTNLGKYVLLSLTATRYCITCLLYKKSSLSEEVKDPQLVACSKSIAELLDLDPKE</sequence>
<name>A0AAP0F1T2_9MAGN</name>
<feature type="region of interest" description="Disordered" evidence="1">
    <location>
        <begin position="15"/>
        <end position="55"/>
    </location>
</feature>
<evidence type="ECO:0000313" key="3">
    <source>
        <dbReference type="EMBL" id="KAK9103046.1"/>
    </source>
</evidence>
<evidence type="ECO:0000256" key="2">
    <source>
        <dbReference type="SAM" id="SignalP"/>
    </source>
</evidence>
<dbReference type="EMBL" id="JBBNAE010000008">
    <property type="protein sequence ID" value="KAK9103046.1"/>
    <property type="molecule type" value="Genomic_DNA"/>
</dbReference>
<organism evidence="3 4">
    <name type="scientific">Stephania japonica</name>
    <dbReference type="NCBI Taxonomy" id="461633"/>
    <lineage>
        <taxon>Eukaryota</taxon>
        <taxon>Viridiplantae</taxon>
        <taxon>Streptophyta</taxon>
        <taxon>Embryophyta</taxon>
        <taxon>Tracheophyta</taxon>
        <taxon>Spermatophyta</taxon>
        <taxon>Magnoliopsida</taxon>
        <taxon>Ranunculales</taxon>
        <taxon>Menispermaceae</taxon>
        <taxon>Menispermoideae</taxon>
        <taxon>Cissampelideae</taxon>
        <taxon>Stephania</taxon>
    </lineage>
</organism>
<feature type="signal peptide" evidence="2">
    <location>
        <begin position="1"/>
        <end position="17"/>
    </location>
</feature>
<feature type="chain" id="PRO_5042900828" evidence="2">
    <location>
        <begin position="18"/>
        <end position="141"/>
    </location>
</feature>
<proteinExistence type="predicted"/>